<dbReference type="Proteomes" id="UP000287651">
    <property type="component" value="Unassembled WGS sequence"/>
</dbReference>
<dbReference type="GO" id="GO:0006412">
    <property type="term" value="P:translation"/>
    <property type="evidence" value="ECO:0007669"/>
    <property type="project" value="InterPro"/>
</dbReference>
<name>A0A426ZMH2_ENSVE</name>
<reference evidence="4 5" key="1">
    <citation type="journal article" date="2014" name="Agronomy (Basel)">
        <title>A Draft Genome Sequence for Ensete ventricosum, the Drought-Tolerant Tree Against Hunger.</title>
        <authorList>
            <person name="Harrison J."/>
            <person name="Moore K.A."/>
            <person name="Paszkiewicz K."/>
            <person name="Jones T."/>
            <person name="Grant M."/>
            <person name="Ambacheew D."/>
            <person name="Muzemil S."/>
            <person name="Studholme D.J."/>
        </authorList>
    </citation>
    <scope>NUCLEOTIDE SEQUENCE [LARGE SCALE GENOMIC DNA]</scope>
</reference>
<dbReference type="InterPro" id="IPR045077">
    <property type="entry name" value="L3_arc_euk"/>
</dbReference>
<dbReference type="Pfam" id="PF00297">
    <property type="entry name" value="Ribosomal_L3"/>
    <property type="match status" value="1"/>
</dbReference>
<organism evidence="4 5">
    <name type="scientific">Ensete ventricosum</name>
    <name type="common">Abyssinian banana</name>
    <name type="synonym">Musa ensete</name>
    <dbReference type="NCBI Taxonomy" id="4639"/>
    <lineage>
        <taxon>Eukaryota</taxon>
        <taxon>Viridiplantae</taxon>
        <taxon>Streptophyta</taxon>
        <taxon>Embryophyta</taxon>
        <taxon>Tracheophyta</taxon>
        <taxon>Spermatophyta</taxon>
        <taxon>Magnoliopsida</taxon>
        <taxon>Liliopsida</taxon>
        <taxon>Zingiberales</taxon>
        <taxon>Musaceae</taxon>
        <taxon>Ensete</taxon>
    </lineage>
</organism>
<dbReference type="GO" id="GO:0022625">
    <property type="term" value="C:cytosolic large ribosomal subunit"/>
    <property type="evidence" value="ECO:0007669"/>
    <property type="project" value="TreeGrafter"/>
</dbReference>
<comment type="caution">
    <text evidence="4">The sequence shown here is derived from an EMBL/GenBank/DDBJ whole genome shotgun (WGS) entry which is preliminary data.</text>
</comment>
<evidence type="ECO:0000313" key="5">
    <source>
        <dbReference type="Proteomes" id="UP000287651"/>
    </source>
</evidence>
<dbReference type="Gene3D" id="4.10.960.10">
    <property type="entry name" value="Ribosomal protein L3, domain 3"/>
    <property type="match status" value="2"/>
</dbReference>
<comment type="similarity">
    <text evidence="1">Belongs to the universal ribosomal protein uL3 family.</text>
</comment>
<dbReference type="InterPro" id="IPR044892">
    <property type="entry name" value="Ribosomal_L3_dom_3_arc_sf"/>
</dbReference>
<evidence type="ECO:0000256" key="1">
    <source>
        <dbReference type="ARBA" id="ARBA00006540"/>
    </source>
</evidence>
<dbReference type="GO" id="GO:0003735">
    <property type="term" value="F:structural constituent of ribosome"/>
    <property type="evidence" value="ECO:0007669"/>
    <property type="project" value="InterPro"/>
</dbReference>
<keyword evidence="3" id="KW-0687">Ribonucleoprotein</keyword>
<dbReference type="EMBL" id="AMZH03005924">
    <property type="protein sequence ID" value="RRT65125.1"/>
    <property type="molecule type" value="Genomic_DNA"/>
</dbReference>
<dbReference type="InterPro" id="IPR000597">
    <property type="entry name" value="Ribosomal_uL3"/>
</dbReference>
<dbReference type="SUPFAM" id="SSF50447">
    <property type="entry name" value="Translation proteins"/>
    <property type="match status" value="1"/>
</dbReference>
<dbReference type="AlphaFoldDB" id="A0A426ZMH2"/>
<keyword evidence="2" id="KW-0689">Ribosomal protein</keyword>
<dbReference type="PANTHER" id="PTHR11363">
    <property type="entry name" value="60S RIBOSOMAL PROTEIN L3-RELATED"/>
    <property type="match status" value="1"/>
</dbReference>
<accession>A0A426ZMH2</accession>
<evidence type="ECO:0000256" key="3">
    <source>
        <dbReference type="ARBA" id="ARBA00023274"/>
    </source>
</evidence>
<sequence length="96" mass="11093">MSHRKFEHPRHGSLGFLPRKRASRHRGKGFDIFFCCHIFDAVKSFPKDDPSKLPGLTAFVGYKSGMTHIVREVDKPGSSKLLFVFLILMPYNTHRY</sequence>
<dbReference type="PANTHER" id="PTHR11363:SF5">
    <property type="entry name" value="LARGE RIBOSOMAL SUBUNIT PROTEIN UL3"/>
    <property type="match status" value="1"/>
</dbReference>
<evidence type="ECO:0000313" key="4">
    <source>
        <dbReference type="EMBL" id="RRT65125.1"/>
    </source>
</evidence>
<evidence type="ECO:0000256" key="2">
    <source>
        <dbReference type="ARBA" id="ARBA00022980"/>
    </source>
</evidence>
<dbReference type="GO" id="GO:0003723">
    <property type="term" value="F:RNA binding"/>
    <property type="evidence" value="ECO:0007669"/>
    <property type="project" value="TreeGrafter"/>
</dbReference>
<gene>
    <name evidence="4" type="ORF">B296_00010811</name>
</gene>
<protein>
    <submittedName>
        <fullName evidence="4">Uncharacterized protein</fullName>
    </submittedName>
</protein>
<proteinExistence type="inferred from homology"/>
<dbReference type="InterPro" id="IPR009000">
    <property type="entry name" value="Transl_B-barrel_sf"/>
</dbReference>